<dbReference type="SUPFAM" id="SSF48371">
    <property type="entry name" value="ARM repeat"/>
    <property type="match status" value="1"/>
</dbReference>
<gene>
    <name evidence="1" type="ORF">V3851_26020</name>
</gene>
<evidence type="ECO:0000313" key="1">
    <source>
        <dbReference type="EMBL" id="MEF2969234.1"/>
    </source>
</evidence>
<dbReference type="EMBL" id="JAZHPZ010000026">
    <property type="protein sequence ID" value="MEF2969234.1"/>
    <property type="molecule type" value="Genomic_DNA"/>
</dbReference>
<accession>A0ABU7VZN6</accession>
<dbReference type="Proteomes" id="UP001306950">
    <property type="component" value="Unassembled WGS sequence"/>
</dbReference>
<comment type="caution">
    <text evidence="1">The sequence shown here is derived from an EMBL/GenBank/DDBJ whole genome shotgun (WGS) entry which is preliminary data.</text>
</comment>
<evidence type="ECO:0008006" key="3">
    <source>
        <dbReference type="Google" id="ProtNLM"/>
    </source>
</evidence>
<organism evidence="1 2">
    <name type="scientific">Paenibacillus haidiansis</name>
    <dbReference type="NCBI Taxonomy" id="1574488"/>
    <lineage>
        <taxon>Bacteria</taxon>
        <taxon>Bacillati</taxon>
        <taxon>Bacillota</taxon>
        <taxon>Bacilli</taxon>
        <taxon>Bacillales</taxon>
        <taxon>Paenibacillaceae</taxon>
        <taxon>Paenibacillus</taxon>
    </lineage>
</organism>
<protein>
    <recommendedName>
        <fullName evidence="3">Phage-related protein</fullName>
    </recommendedName>
</protein>
<proteinExistence type="predicted"/>
<dbReference type="RefSeq" id="WP_331849328.1">
    <property type="nucleotide sequence ID" value="NZ_JAZHPZ010000026.1"/>
</dbReference>
<evidence type="ECO:0000313" key="2">
    <source>
        <dbReference type="Proteomes" id="UP001306950"/>
    </source>
</evidence>
<name>A0ABU7VZN6_9BACL</name>
<dbReference type="InterPro" id="IPR016024">
    <property type="entry name" value="ARM-type_fold"/>
</dbReference>
<reference evidence="1 2" key="1">
    <citation type="submission" date="2024-02" db="EMBL/GenBank/DDBJ databases">
        <title>A nitrogen-fixing paenibacillus bacterium.</title>
        <authorList>
            <person name="Zhang W.L."/>
            <person name="Chen S.F."/>
        </authorList>
    </citation>
    <scope>NUCLEOTIDE SEQUENCE [LARGE SCALE GENOMIC DNA]</scope>
    <source>
        <strain evidence="1 2">M1</strain>
    </source>
</reference>
<sequence>MSNSVGQIDLDLGLNYGAFNQQLNGIAGKASGMVGGAFKKLGGIIAGAFAVGVVVNFSKEAINLASDLQEVQNVVDVTFGSMSAEVNAWSQNLIESFGLSELSAKRYSSTMGAMLKSSGLTGEAMKNMSLNLTQLAADMSSFYNLAGDEAFYKVFSGLTGEIEPLKQLGINMSVANMEAFALSQGITKSWMSMTQAEQTLLRYNYLLSVTKDAQGDFARTSDSWANQTRILTEQWKIFQGTMGAGFINILTPIVKGLNLIVRKLQIAAEYFKAFTELIFGNANEVSNATGAAAAATSQTSDAMGDMGAATQDAGKKVKKAGKDVKGSLAGFDQLNTLSQATAAAMSDTADAAGSGLGNVGVGAVDLGSLTTGELDLGLDTGKLDSFKQSLAGIKDIASGVWQTLKETFGPSIQTALNELMPVLAGWKEQFRSMFSDIQTLGAPLANWVMTGLVPLWQQGIELAGHVLAGLGDSVLMVVESIWDAAFPILEKFVTEGLPRLTEFLMGAQDIFRSLFDLIKQVFDDIWQDAVDPAMQLISHIIQDTLDIIFGWWDEWGGKIVDGVKKALDGIKDLWSSLWDGFLEPFVSNMLEMLTWLWDEHLKGLVDEIGVFIGKLIDGALEIYNKFILPLISYLVDKLGPTFSNIFSLIGDVIGTALAVIVDVAKGIIKALGGIIDFIVGVFTGDWEKAWEGIKTVFSGIFDAVVGIFKGAINLIIDALNFMIRQLNKVKIDIPDWVQDLTGAGETFGFNIPTIPKLAKGGLAYGPTLAMVGDNRGAAADPEVISPLSKLQEMLGGSNQAVVEVLMLILDAIRNQDNRAVLQIGETEFGKAAIKAINSAQRQAGRTLLNV</sequence>
<keyword evidence="2" id="KW-1185">Reference proteome</keyword>